<comment type="caution">
    <text evidence="1">The sequence shown here is derived from an EMBL/GenBank/DDBJ whole genome shotgun (WGS) entry which is preliminary data.</text>
</comment>
<gene>
    <name evidence="1" type="ORF">OO013_04290</name>
</gene>
<organism evidence="1 2">
    <name type="scientific">Mangrovivirga halotolerans</name>
    <dbReference type="NCBI Taxonomy" id="2993936"/>
    <lineage>
        <taxon>Bacteria</taxon>
        <taxon>Pseudomonadati</taxon>
        <taxon>Bacteroidota</taxon>
        <taxon>Cytophagia</taxon>
        <taxon>Cytophagales</taxon>
        <taxon>Mangrovivirgaceae</taxon>
        <taxon>Mangrovivirga</taxon>
    </lineage>
</organism>
<protein>
    <submittedName>
        <fullName evidence="1">Uncharacterized protein</fullName>
    </submittedName>
</protein>
<dbReference type="Proteomes" id="UP001209885">
    <property type="component" value="Unassembled WGS sequence"/>
</dbReference>
<proteinExistence type="predicted"/>
<name>A0ABT3RMM6_9BACT</name>
<evidence type="ECO:0000313" key="2">
    <source>
        <dbReference type="Proteomes" id="UP001209885"/>
    </source>
</evidence>
<reference evidence="1 2" key="1">
    <citation type="submission" date="2022-11" db="EMBL/GenBank/DDBJ databases">
        <title>The characterization of three novel Bacteroidetes species and genomic analysis of their roles in tidal elemental geochemical cycles.</title>
        <authorList>
            <person name="Ma K."/>
        </authorList>
    </citation>
    <scope>NUCLEOTIDE SEQUENCE [LARGE SCALE GENOMIC DNA]</scope>
    <source>
        <strain evidence="1 2">M17</strain>
    </source>
</reference>
<sequence length="412" mass="46884">MKYIIILFICFLVINGSCSSKKEGKDDLSSDSIQVNATYTYLSDDGMYLYELNTLRGEQKDNVILVEKNFKKHYSLKQSQSAKGIEYRGAEGYRFLTYGDEFIFYEVDEKISSGKLVKTIPEVVKSKKNTIYGTYVSEGYLKKSKGNDWVAIILTPIKENKVKLSVRSRADRKIPTCTFDGQVQITGRNQLKLYEDGIDVTIKVDGDSLSILPQNKESADRLYFYCNGGSTLSGKYSKINGKPDSSQIDNTQFFRFLNYGDYAYSVTLKNDTLKVFPIGLELNDIIEIPIQGDIKKAEIGDLNEDGYPELVVFEVTRNTNNFKKIHGFSINKGKSFSITGNLPDITDVDSLAQGYRGEDEFSIVENTLVRRFPVYKETNEEYSQTGLMRQIQYKLVDGEAMRQFKIDKVVEF</sequence>
<dbReference type="RefSeq" id="WP_266055440.1">
    <property type="nucleotide sequence ID" value="NZ_JAPFQN010000003.1"/>
</dbReference>
<accession>A0ABT3RMM6</accession>
<keyword evidence="2" id="KW-1185">Reference proteome</keyword>
<evidence type="ECO:0000313" key="1">
    <source>
        <dbReference type="EMBL" id="MCX2743069.1"/>
    </source>
</evidence>
<dbReference type="EMBL" id="JAPFQN010000003">
    <property type="protein sequence ID" value="MCX2743069.1"/>
    <property type="molecule type" value="Genomic_DNA"/>
</dbReference>